<dbReference type="SUPFAM" id="SSF46785">
    <property type="entry name" value="Winged helix' DNA-binding domain"/>
    <property type="match status" value="1"/>
</dbReference>
<keyword evidence="3 6" id="KW-0238">DNA-binding</keyword>
<dbReference type="RefSeq" id="WP_084091178.1">
    <property type="nucleotide sequence ID" value="NZ_FWXD01000014.1"/>
</dbReference>
<comment type="similarity">
    <text evidence="1">Belongs to the LysR transcriptional regulatory family.</text>
</comment>
<evidence type="ECO:0000259" key="5">
    <source>
        <dbReference type="PROSITE" id="PS50931"/>
    </source>
</evidence>
<evidence type="ECO:0000313" key="6">
    <source>
        <dbReference type="EMBL" id="SMC26597.1"/>
    </source>
</evidence>
<dbReference type="GO" id="GO:0043565">
    <property type="term" value="F:sequence-specific DNA binding"/>
    <property type="evidence" value="ECO:0007669"/>
    <property type="project" value="TreeGrafter"/>
</dbReference>
<dbReference type="CDD" id="cd08472">
    <property type="entry name" value="PBP2_CrgA_like_3"/>
    <property type="match status" value="1"/>
</dbReference>
<evidence type="ECO:0000313" key="7">
    <source>
        <dbReference type="Proteomes" id="UP000192761"/>
    </source>
</evidence>
<dbReference type="InterPro" id="IPR058163">
    <property type="entry name" value="LysR-type_TF_proteobact-type"/>
</dbReference>
<dbReference type="PANTHER" id="PTHR30537:SF72">
    <property type="entry name" value="LYSR FAMILY TRANSCRIPTIONAL REGULATOR"/>
    <property type="match status" value="1"/>
</dbReference>
<dbReference type="GO" id="GO:0003700">
    <property type="term" value="F:DNA-binding transcription factor activity"/>
    <property type="evidence" value="ECO:0007669"/>
    <property type="project" value="InterPro"/>
</dbReference>
<dbReference type="AlphaFoldDB" id="A0A1W1XRS8"/>
<reference evidence="6 7" key="1">
    <citation type="submission" date="2017-04" db="EMBL/GenBank/DDBJ databases">
        <authorList>
            <person name="Afonso C.L."/>
            <person name="Miller P.J."/>
            <person name="Scott M.A."/>
            <person name="Spackman E."/>
            <person name="Goraichik I."/>
            <person name="Dimitrov K.M."/>
            <person name="Suarez D.L."/>
            <person name="Swayne D.E."/>
        </authorList>
    </citation>
    <scope>NUCLEOTIDE SEQUENCE [LARGE SCALE GENOMIC DNA]</scope>
    <source>
        <strain evidence="6 7">DSM 23236</strain>
    </source>
</reference>
<dbReference type="FunFam" id="1.10.10.10:FF:000001">
    <property type="entry name" value="LysR family transcriptional regulator"/>
    <property type="match status" value="1"/>
</dbReference>
<feature type="domain" description="HTH lysR-type" evidence="5">
    <location>
        <begin position="1"/>
        <end position="59"/>
    </location>
</feature>
<dbReference type="Proteomes" id="UP000192761">
    <property type="component" value="Unassembled WGS sequence"/>
</dbReference>
<evidence type="ECO:0000256" key="1">
    <source>
        <dbReference type="ARBA" id="ARBA00009437"/>
    </source>
</evidence>
<dbReference type="Pfam" id="PF00126">
    <property type="entry name" value="HTH_1"/>
    <property type="match status" value="1"/>
</dbReference>
<dbReference type="EMBL" id="FWXD01000014">
    <property type="protein sequence ID" value="SMC26597.1"/>
    <property type="molecule type" value="Genomic_DNA"/>
</dbReference>
<accession>A0A1W1XRS8</accession>
<protein>
    <submittedName>
        <fullName evidence="6">DNA-binding transcriptional regulator, LysR family</fullName>
    </submittedName>
</protein>
<dbReference type="Gene3D" id="1.10.10.10">
    <property type="entry name" value="Winged helix-like DNA-binding domain superfamily/Winged helix DNA-binding domain"/>
    <property type="match status" value="1"/>
</dbReference>
<dbReference type="InterPro" id="IPR036390">
    <property type="entry name" value="WH_DNA-bd_sf"/>
</dbReference>
<keyword evidence="4" id="KW-0804">Transcription</keyword>
<gene>
    <name evidence="6" type="ORF">SAMN02745857_02543</name>
</gene>
<evidence type="ECO:0000256" key="4">
    <source>
        <dbReference type="ARBA" id="ARBA00023163"/>
    </source>
</evidence>
<dbReference type="PANTHER" id="PTHR30537">
    <property type="entry name" value="HTH-TYPE TRANSCRIPTIONAL REGULATOR"/>
    <property type="match status" value="1"/>
</dbReference>
<evidence type="ECO:0000256" key="2">
    <source>
        <dbReference type="ARBA" id="ARBA00023015"/>
    </source>
</evidence>
<dbReference type="Gene3D" id="3.40.190.290">
    <property type="match status" value="1"/>
</dbReference>
<dbReference type="InterPro" id="IPR005119">
    <property type="entry name" value="LysR_subst-bd"/>
</dbReference>
<keyword evidence="2" id="KW-0805">Transcription regulation</keyword>
<name>A0A1W1XRS8_9NEIS</name>
<evidence type="ECO:0000256" key="3">
    <source>
        <dbReference type="ARBA" id="ARBA00023125"/>
    </source>
</evidence>
<dbReference type="SUPFAM" id="SSF53850">
    <property type="entry name" value="Periplasmic binding protein-like II"/>
    <property type="match status" value="1"/>
</dbReference>
<dbReference type="PROSITE" id="PS50931">
    <property type="entry name" value="HTH_LYSR"/>
    <property type="match status" value="1"/>
</dbReference>
<sequence>MDQLHAMRVFARVVETGSFTQSAEQLNLPRASVTNAVQQLERHLGVRLLHRTTRKVTLSSDGTLYYQHCQRVLAALDESDALFSGALAAPHGTVRVDLPERLARLVVIPALPDFCSRYPGIQLRLSATDRLVDLVEEGIDCVVRVGALADSSLIARRVGEMRQINCGAPDYLDRHGRPQTLAELAGHLEVKFFSNRTGRDLDWEYVQDGERKTIKLQSAVAVSSAEAYQACCLAGLGLIQAPLHGLRDDIAAGRLEAILPDYPPPPLPVSIVYSSQRLLAPRLRVFIDWLAELLAGQDWG</sequence>
<dbReference type="FunFam" id="3.40.190.290:FF:000001">
    <property type="entry name" value="Transcriptional regulator, LysR family"/>
    <property type="match status" value="1"/>
</dbReference>
<keyword evidence="7" id="KW-1185">Reference proteome</keyword>
<organism evidence="6 7">
    <name type="scientific">Andreprevotia lacus DSM 23236</name>
    <dbReference type="NCBI Taxonomy" id="1121001"/>
    <lineage>
        <taxon>Bacteria</taxon>
        <taxon>Pseudomonadati</taxon>
        <taxon>Pseudomonadota</taxon>
        <taxon>Betaproteobacteria</taxon>
        <taxon>Neisseriales</taxon>
        <taxon>Chitinibacteraceae</taxon>
        <taxon>Andreprevotia</taxon>
    </lineage>
</organism>
<dbReference type="InterPro" id="IPR036388">
    <property type="entry name" value="WH-like_DNA-bd_sf"/>
</dbReference>
<dbReference type="InterPro" id="IPR000847">
    <property type="entry name" value="LysR_HTH_N"/>
</dbReference>
<dbReference type="Pfam" id="PF03466">
    <property type="entry name" value="LysR_substrate"/>
    <property type="match status" value="1"/>
</dbReference>
<dbReference type="GO" id="GO:0006351">
    <property type="term" value="P:DNA-templated transcription"/>
    <property type="evidence" value="ECO:0007669"/>
    <property type="project" value="TreeGrafter"/>
</dbReference>
<dbReference type="OrthoDB" id="9178040at2"/>
<dbReference type="STRING" id="1121001.SAMN02745857_02543"/>
<proteinExistence type="inferred from homology"/>